<evidence type="ECO:0000313" key="2">
    <source>
        <dbReference type="EMBL" id="KKM27000.1"/>
    </source>
</evidence>
<name>A0A0F9LHM0_9ZZZZ</name>
<sequence>MNGHNQEVLDSLDAPPPDEEEWPPVSNCCGAPPAYGLTPEETDLCGRCGEHCTYEEE</sequence>
<proteinExistence type="predicted"/>
<comment type="caution">
    <text evidence="2">The sequence shown here is derived from an EMBL/GenBank/DDBJ whole genome shotgun (WGS) entry which is preliminary data.</text>
</comment>
<gene>
    <name evidence="2" type="ORF">LCGC14_1579070</name>
</gene>
<protein>
    <submittedName>
        <fullName evidence="2">Uncharacterized protein</fullName>
    </submittedName>
</protein>
<dbReference type="AlphaFoldDB" id="A0A0F9LHM0"/>
<dbReference type="EMBL" id="LAZR01012405">
    <property type="protein sequence ID" value="KKM27000.1"/>
    <property type="molecule type" value="Genomic_DNA"/>
</dbReference>
<evidence type="ECO:0000256" key="1">
    <source>
        <dbReference type="SAM" id="MobiDB-lite"/>
    </source>
</evidence>
<reference evidence="2" key="1">
    <citation type="journal article" date="2015" name="Nature">
        <title>Complex archaea that bridge the gap between prokaryotes and eukaryotes.</title>
        <authorList>
            <person name="Spang A."/>
            <person name="Saw J.H."/>
            <person name="Jorgensen S.L."/>
            <person name="Zaremba-Niedzwiedzka K."/>
            <person name="Martijn J."/>
            <person name="Lind A.E."/>
            <person name="van Eijk R."/>
            <person name="Schleper C."/>
            <person name="Guy L."/>
            <person name="Ettema T.J."/>
        </authorList>
    </citation>
    <scope>NUCLEOTIDE SEQUENCE</scope>
</reference>
<feature type="region of interest" description="Disordered" evidence="1">
    <location>
        <begin position="1"/>
        <end position="26"/>
    </location>
</feature>
<accession>A0A0F9LHM0</accession>
<organism evidence="2">
    <name type="scientific">marine sediment metagenome</name>
    <dbReference type="NCBI Taxonomy" id="412755"/>
    <lineage>
        <taxon>unclassified sequences</taxon>
        <taxon>metagenomes</taxon>
        <taxon>ecological metagenomes</taxon>
    </lineage>
</organism>